<accession>A0A2M6WIP9</accession>
<evidence type="ECO:0000256" key="7">
    <source>
        <dbReference type="PIRNR" id="PIRNR000194"/>
    </source>
</evidence>
<evidence type="ECO:0000256" key="5">
    <source>
        <dbReference type="ARBA" id="ARBA00022857"/>
    </source>
</evidence>
<protein>
    <recommendedName>
        <fullName evidence="3 7">Dihydrofolate reductase</fullName>
        <ecNumber evidence="3 7">1.5.1.3</ecNumber>
    </recommendedName>
</protein>
<dbReference type="GO" id="GO:0004146">
    <property type="term" value="F:dihydrofolate reductase activity"/>
    <property type="evidence" value="ECO:0007669"/>
    <property type="project" value="UniProtKB-EC"/>
</dbReference>
<evidence type="ECO:0000256" key="1">
    <source>
        <dbReference type="ARBA" id="ARBA00004903"/>
    </source>
</evidence>
<dbReference type="GO" id="GO:0006730">
    <property type="term" value="P:one-carbon metabolic process"/>
    <property type="evidence" value="ECO:0007669"/>
    <property type="project" value="UniProtKB-KW"/>
</dbReference>
<sequence length="166" mass="19128">MISIIAAVAMNNVIGKNNKLLWHIPEDLKRFKKLTEGNVVMMGRATLESIVSYIGEPLPDRTNVVITRNKNYKFPEGIYPERNRRTTLIYSSLDTALEAHKKDNVFIAGGGKIYKAAMNYADQLLITHVDKSPEGDTYFPVIDQNKWKKTEEEQRDGYRFVTYKRK</sequence>
<comment type="similarity">
    <text evidence="2 7">Belongs to the dihydrofolate reductase family.</text>
</comment>
<evidence type="ECO:0000256" key="2">
    <source>
        <dbReference type="ARBA" id="ARBA00009539"/>
    </source>
</evidence>
<dbReference type="PROSITE" id="PS51330">
    <property type="entry name" value="DHFR_2"/>
    <property type="match status" value="1"/>
</dbReference>
<dbReference type="GO" id="GO:0050661">
    <property type="term" value="F:NADP binding"/>
    <property type="evidence" value="ECO:0007669"/>
    <property type="project" value="InterPro"/>
</dbReference>
<dbReference type="Gene3D" id="3.40.430.10">
    <property type="entry name" value="Dihydrofolate Reductase, subunit A"/>
    <property type="match status" value="1"/>
</dbReference>
<dbReference type="InterPro" id="IPR024072">
    <property type="entry name" value="DHFR-like_dom_sf"/>
</dbReference>
<comment type="caution">
    <text evidence="9">The sequence shown here is derived from an EMBL/GenBank/DDBJ whole genome shotgun (WGS) entry which is preliminary data.</text>
</comment>
<evidence type="ECO:0000259" key="8">
    <source>
        <dbReference type="PROSITE" id="PS51330"/>
    </source>
</evidence>
<dbReference type="Pfam" id="PF00186">
    <property type="entry name" value="DHFR_1"/>
    <property type="match status" value="1"/>
</dbReference>
<dbReference type="CDD" id="cd00209">
    <property type="entry name" value="DHFR"/>
    <property type="match status" value="1"/>
</dbReference>
<organism evidence="9 10">
    <name type="scientific">Candidatus Harrisonbacteria bacterium CG10_big_fil_rev_8_21_14_0_10_42_17</name>
    <dbReference type="NCBI Taxonomy" id="1974584"/>
    <lineage>
        <taxon>Bacteria</taxon>
        <taxon>Candidatus Harrisoniibacteriota</taxon>
    </lineage>
</organism>
<dbReference type="Proteomes" id="UP000228635">
    <property type="component" value="Unassembled WGS sequence"/>
</dbReference>
<evidence type="ECO:0000313" key="10">
    <source>
        <dbReference type="Proteomes" id="UP000228635"/>
    </source>
</evidence>
<evidence type="ECO:0000313" key="9">
    <source>
        <dbReference type="EMBL" id="PIT92645.1"/>
    </source>
</evidence>
<evidence type="ECO:0000256" key="6">
    <source>
        <dbReference type="ARBA" id="ARBA00023002"/>
    </source>
</evidence>
<reference evidence="10" key="1">
    <citation type="submission" date="2017-09" db="EMBL/GenBank/DDBJ databases">
        <title>Depth-based differentiation of microbial function through sediment-hosted aquifers and enrichment of novel symbionts in the deep terrestrial subsurface.</title>
        <authorList>
            <person name="Probst A.J."/>
            <person name="Ladd B."/>
            <person name="Jarett J.K."/>
            <person name="Geller-Mcgrath D.E."/>
            <person name="Sieber C.M.K."/>
            <person name="Emerson J.B."/>
            <person name="Anantharaman K."/>
            <person name="Thomas B.C."/>
            <person name="Malmstrom R."/>
            <person name="Stieglmeier M."/>
            <person name="Klingl A."/>
            <person name="Woyke T."/>
            <person name="Ryan C.M."/>
            <person name="Banfield J.F."/>
        </authorList>
    </citation>
    <scope>NUCLEOTIDE SEQUENCE [LARGE SCALE GENOMIC DNA]</scope>
</reference>
<dbReference type="GO" id="GO:0046654">
    <property type="term" value="P:tetrahydrofolate biosynthetic process"/>
    <property type="evidence" value="ECO:0007669"/>
    <property type="project" value="UniProtKB-UniPathway"/>
</dbReference>
<feature type="domain" description="DHFR" evidence="8">
    <location>
        <begin position="1"/>
        <end position="166"/>
    </location>
</feature>
<evidence type="ECO:0000256" key="4">
    <source>
        <dbReference type="ARBA" id="ARBA00022563"/>
    </source>
</evidence>
<name>A0A2M6WIP9_9BACT</name>
<keyword evidence="4 7" id="KW-0554">One-carbon metabolism</keyword>
<dbReference type="PANTHER" id="PTHR48069:SF3">
    <property type="entry name" value="DIHYDROFOLATE REDUCTASE"/>
    <property type="match status" value="1"/>
</dbReference>
<comment type="function">
    <text evidence="7">Key enzyme in folate metabolism. Catalyzes an essential reaction for de novo glycine and purine synthesis, and for DNA precursor synthesis.</text>
</comment>
<dbReference type="AlphaFoldDB" id="A0A2M6WIP9"/>
<dbReference type="InterPro" id="IPR012259">
    <property type="entry name" value="DHFR"/>
</dbReference>
<proteinExistence type="inferred from homology"/>
<dbReference type="GO" id="GO:0046452">
    <property type="term" value="P:dihydrofolate metabolic process"/>
    <property type="evidence" value="ECO:0007669"/>
    <property type="project" value="TreeGrafter"/>
</dbReference>
<gene>
    <name evidence="9" type="ORF">COU08_01460</name>
</gene>
<dbReference type="InterPro" id="IPR001796">
    <property type="entry name" value="DHFR_dom"/>
</dbReference>
<comment type="catalytic activity">
    <reaction evidence="7">
        <text>(6S)-5,6,7,8-tetrahydrofolate + NADP(+) = 7,8-dihydrofolate + NADPH + H(+)</text>
        <dbReference type="Rhea" id="RHEA:15009"/>
        <dbReference type="ChEBI" id="CHEBI:15378"/>
        <dbReference type="ChEBI" id="CHEBI:57451"/>
        <dbReference type="ChEBI" id="CHEBI:57453"/>
        <dbReference type="ChEBI" id="CHEBI:57783"/>
        <dbReference type="ChEBI" id="CHEBI:58349"/>
        <dbReference type="EC" id="1.5.1.3"/>
    </reaction>
</comment>
<keyword evidence="6 7" id="KW-0560">Oxidoreductase</keyword>
<comment type="pathway">
    <text evidence="1 7">Cofactor biosynthesis; tetrahydrofolate biosynthesis; 5,6,7,8-tetrahydrofolate from 7,8-dihydrofolate: step 1/1.</text>
</comment>
<dbReference type="PIRSF" id="PIRSF000194">
    <property type="entry name" value="DHFR"/>
    <property type="match status" value="1"/>
</dbReference>
<dbReference type="UniPathway" id="UPA00077">
    <property type="reaction ID" value="UER00158"/>
</dbReference>
<dbReference type="PANTHER" id="PTHR48069">
    <property type="entry name" value="DIHYDROFOLATE REDUCTASE"/>
    <property type="match status" value="1"/>
</dbReference>
<evidence type="ECO:0000256" key="3">
    <source>
        <dbReference type="ARBA" id="ARBA00012856"/>
    </source>
</evidence>
<dbReference type="EMBL" id="PFBA01000013">
    <property type="protein sequence ID" value="PIT92645.1"/>
    <property type="molecule type" value="Genomic_DNA"/>
</dbReference>
<dbReference type="PRINTS" id="PR00070">
    <property type="entry name" value="DHFR"/>
</dbReference>
<keyword evidence="5 7" id="KW-0521">NADP</keyword>
<dbReference type="SUPFAM" id="SSF53597">
    <property type="entry name" value="Dihydrofolate reductase-like"/>
    <property type="match status" value="1"/>
</dbReference>
<dbReference type="GO" id="GO:0046655">
    <property type="term" value="P:folic acid metabolic process"/>
    <property type="evidence" value="ECO:0007669"/>
    <property type="project" value="TreeGrafter"/>
</dbReference>
<dbReference type="EC" id="1.5.1.3" evidence="3 7"/>